<evidence type="ECO:0000313" key="2">
    <source>
        <dbReference type="EMBL" id="AGH88966.1"/>
    </source>
</evidence>
<name>M4UUC1_9CAUD</name>
<keyword evidence="3" id="KW-1185">Reference proteome</keyword>
<organism evidence="2 3">
    <name type="scientific">Pseudomonas phage UFV-P2</name>
    <dbReference type="NCBI Taxonomy" id="1235661"/>
    <lineage>
        <taxon>Viruses</taxon>
        <taxon>Duplodnaviria</taxon>
        <taxon>Heunggongvirae</taxon>
        <taxon>Uroviricota</taxon>
        <taxon>Caudoviricetes</taxon>
        <taxon>Vicosavirus</taxon>
        <taxon>Vicosavirus UFVP2</taxon>
    </lineage>
</organism>
<dbReference type="GeneID" id="13828893"/>
<dbReference type="KEGG" id="vg:13828893"/>
<evidence type="ECO:0000313" key="3">
    <source>
        <dbReference type="Proteomes" id="UP000007008"/>
    </source>
</evidence>
<keyword evidence="1" id="KW-0812">Transmembrane</keyword>
<keyword evidence="1" id="KW-1133">Transmembrane helix</keyword>
<dbReference type="EMBL" id="JX863101">
    <property type="protein sequence ID" value="AGH88966.1"/>
    <property type="molecule type" value="Genomic_DNA"/>
</dbReference>
<reference evidence="2 3" key="1">
    <citation type="journal article" date="2013" name="Genome Announc.">
        <title>Complete Genome Sequence of the Pseudomonas fluorescens Bacteriophage UFV-P2.</title>
        <authorList>
            <person name="Eller M.R."/>
            <person name="Salgado R.L."/>
            <person name="Vidigal P.M."/>
            <person name="Alves M.P."/>
            <person name="Dias R.S."/>
            <person name="de Oliveira L.L."/>
            <person name="da Silva C.C."/>
            <person name="de Carvalho A.F."/>
            <person name="De Paula S.O."/>
        </authorList>
    </citation>
    <scope>NUCLEOTIDE SEQUENCE [LARGE SCALE GENOMIC DNA]</scope>
</reference>
<evidence type="ECO:0000256" key="1">
    <source>
        <dbReference type="SAM" id="Phobius"/>
    </source>
</evidence>
<sequence length="65" mass="7617">MAQKLFFVLVLILVLTFMVFTSVPQLLSYPDTMFNAVGVFGSLCYIYLCVFMFPKMFKWVFKGRE</sequence>
<dbReference type="Proteomes" id="UP000007008">
    <property type="component" value="Segment"/>
</dbReference>
<accession>M4UUC1</accession>
<dbReference type="RefSeq" id="YP_007641361.1">
    <property type="nucleotide sequence ID" value="NC_018850.2"/>
</dbReference>
<proteinExistence type="predicted"/>
<keyword evidence="1" id="KW-0472">Membrane</keyword>
<feature type="transmembrane region" description="Helical" evidence="1">
    <location>
        <begin position="34"/>
        <end position="54"/>
    </location>
</feature>
<protein>
    <submittedName>
        <fullName evidence="2">Uncharacterized protein</fullName>
    </submittedName>
</protein>